<dbReference type="EMBL" id="JADFTS010000009">
    <property type="protein sequence ID" value="KAF9590354.1"/>
    <property type="molecule type" value="Genomic_DNA"/>
</dbReference>
<dbReference type="PANTHER" id="PTHR36001">
    <property type="entry name" value="CTAGE FAMILY PROTEIN-RELATED"/>
    <property type="match status" value="1"/>
</dbReference>
<dbReference type="PANTHER" id="PTHR36001:SF2">
    <property type="entry name" value="CTAGE FAMILY PROTEIN-RELATED"/>
    <property type="match status" value="1"/>
</dbReference>
<accession>A0A835GZL6</accession>
<reference evidence="2 3" key="1">
    <citation type="submission" date="2020-10" db="EMBL/GenBank/DDBJ databases">
        <title>The Coptis chinensis genome and diversification of protoberbering-type alkaloids.</title>
        <authorList>
            <person name="Wang B."/>
            <person name="Shu S."/>
            <person name="Song C."/>
            <person name="Liu Y."/>
        </authorList>
    </citation>
    <scope>NUCLEOTIDE SEQUENCE [LARGE SCALE GENOMIC DNA]</scope>
    <source>
        <strain evidence="2">HL-2020</strain>
        <tissue evidence="2">Leaf</tissue>
    </source>
</reference>
<comment type="caution">
    <text evidence="2">The sequence shown here is derived from an EMBL/GenBank/DDBJ whole genome shotgun (WGS) entry which is preliminary data.</text>
</comment>
<proteinExistence type="predicted"/>
<name>A0A835GZL6_9MAGN</name>
<evidence type="ECO:0000313" key="3">
    <source>
        <dbReference type="Proteomes" id="UP000631114"/>
    </source>
</evidence>
<feature type="coiled-coil region" evidence="1">
    <location>
        <begin position="47"/>
        <end position="74"/>
    </location>
</feature>
<dbReference type="Proteomes" id="UP000631114">
    <property type="component" value="Unassembled WGS sequence"/>
</dbReference>
<organism evidence="2 3">
    <name type="scientific">Coptis chinensis</name>
    <dbReference type="NCBI Taxonomy" id="261450"/>
    <lineage>
        <taxon>Eukaryota</taxon>
        <taxon>Viridiplantae</taxon>
        <taxon>Streptophyta</taxon>
        <taxon>Embryophyta</taxon>
        <taxon>Tracheophyta</taxon>
        <taxon>Spermatophyta</taxon>
        <taxon>Magnoliopsida</taxon>
        <taxon>Ranunculales</taxon>
        <taxon>Ranunculaceae</taxon>
        <taxon>Coptidoideae</taxon>
        <taxon>Coptis</taxon>
    </lineage>
</organism>
<protein>
    <submittedName>
        <fullName evidence="2">Uncharacterized protein</fullName>
    </submittedName>
</protein>
<evidence type="ECO:0000256" key="1">
    <source>
        <dbReference type="SAM" id="Coils"/>
    </source>
</evidence>
<gene>
    <name evidence="2" type="ORF">IFM89_033880</name>
</gene>
<keyword evidence="1" id="KW-0175">Coiled coil</keyword>
<feature type="non-terminal residue" evidence="2">
    <location>
        <position position="1"/>
    </location>
</feature>
<evidence type="ECO:0000313" key="2">
    <source>
        <dbReference type="EMBL" id="KAF9590354.1"/>
    </source>
</evidence>
<sequence>KLSPTTKKPSILKKKYYKIGTLIRDFATEKSQGAGLKKRIEELGSALDLTNEHLEEAKGLKESAEHELKGFEVELSLNDSSILAQQDLFDSRGDFKD</sequence>
<dbReference type="AlphaFoldDB" id="A0A835GZL6"/>
<keyword evidence="3" id="KW-1185">Reference proteome</keyword>
<dbReference type="InterPro" id="IPR053327">
    <property type="entry name" value="KIP"/>
</dbReference>
<dbReference type="OrthoDB" id="763901at2759"/>